<dbReference type="AlphaFoldDB" id="A0A1G4B7G3"/>
<feature type="chain" id="PRO_5009602571" description="Secreted protein" evidence="1">
    <location>
        <begin position="24"/>
        <end position="71"/>
    </location>
</feature>
<sequence length="71" mass="7887">MSVCSVASMRLCISRGFAWLADAWVCGTEITRKMSRSARLPSLQFHSSHRAHVTAAFTHPIVLEAEVDLWG</sequence>
<reference evidence="2 3" key="1">
    <citation type="submission" date="2016-09" db="EMBL/GenBank/DDBJ databases">
        <authorList>
            <person name="Capua I."/>
            <person name="De Benedictis P."/>
            <person name="Joannis T."/>
            <person name="Lombin L.H."/>
            <person name="Cattoli G."/>
        </authorList>
    </citation>
    <scope>NUCLEOTIDE SEQUENCE [LARGE SCALE GENOMIC DNA]</scope>
    <source>
        <strain evidence="2 3">IMI 309357</strain>
    </source>
</reference>
<keyword evidence="1" id="KW-0732">Signal</keyword>
<gene>
    <name evidence="2" type="ORF">CORC01_07416</name>
</gene>
<protein>
    <recommendedName>
        <fullName evidence="4">Secreted protein</fullName>
    </recommendedName>
</protein>
<feature type="signal peptide" evidence="1">
    <location>
        <begin position="1"/>
        <end position="23"/>
    </location>
</feature>
<dbReference type="RefSeq" id="XP_022474515.1">
    <property type="nucleotide sequence ID" value="XM_022619052.1"/>
</dbReference>
<evidence type="ECO:0000313" key="2">
    <source>
        <dbReference type="EMBL" id="OHE97361.1"/>
    </source>
</evidence>
<accession>A0A1G4B7G3</accession>
<keyword evidence="3" id="KW-1185">Reference proteome</keyword>
<dbReference type="EMBL" id="MJBS01000059">
    <property type="protein sequence ID" value="OHE97361.1"/>
    <property type="molecule type" value="Genomic_DNA"/>
</dbReference>
<proteinExistence type="predicted"/>
<evidence type="ECO:0008006" key="4">
    <source>
        <dbReference type="Google" id="ProtNLM"/>
    </source>
</evidence>
<evidence type="ECO:0000313" key="3">
    <source>
        <dbReference type="Proteomes" id="UP000176998"/>
    </source>
</evidence>
<comment type="caution">
    <text evidence="2">The sequence shown here is derived from an EMBL/GenBank/DDBJ whole genome shotgun (WGS) entry which is preliminary data.</text>
</comment>
<name>A0A1G4B7G3_9PEZI</name>
<organism evidence="2 3">
    <name type="scientific">Colletotrichum orchidophilum</name>
    <dbReference type="NCBI Taxonomy" id="1209926"/>
    <lineage>
        <taxon>Eukaryota</taxon>
        <taxon>Fungi</taxon>
        <taxon>Dikarya</taxon>
        <taxon>Ascomycota</taxon>
        <taxon>Pezizomycotina</taxon>
        <taxon>Sordariomycetes</taxon>
        <taxon>Hypocreomycetidae</taxon>
        <taxon>Glomerellales</taxon>
        <taxon>Glomerellaceae</taxon>
        <taxon>Colletotrichum</taxon>
    </lineage>
</organism>
<evidence type="ECO:0000256" key="1">
    <source>
        <dbReference type="SAM" id="SignalP"/>
    </source>
</evidence>
<dbReference type="Proteomes" id="UP000176998">
    <property type="component" value="Unassembled WGS sequence"/>
</dbReference>
<dbReference type="GeneID" id="34560562"/>